<evidence type="ECO:0000313" key="1">
    <source>
        <dbReference type="EMBL" id="CAG8694065.1"/>
    </source>
</evidence>
<gene>
    <name evidence="1" type="ORF">ACOLOM_LOCUS9957</name>
</gene>
<comment type="caution">
    <text evidence="1">The sequence shown here is derived from an EMBL/GenBank/DDBJ whole genome shotgun (WGS) entry which is preliminary data.</text>
</comment>
<evidence type="ECO:0000313" key="2">
    <source>
        <dbReference type="Proteomes" id="UP000789525"/>
    </source>
</evidence>
<feature type="non-terminal residue" evidence="1">
    <location>
        <position position="1"/>
    </location>
</feature>
<sequence>IGEAIGKSIGKKEVPSISVGFPASSGHIISESSGDPNRPHNAEMDGKIARTLEKHSDLDWSIAFSPDETHIIVLSSSEPERVWEDGKLVASAYYSSKIRIWDSKTGQLVKELETHMALSQSLAFSADGRHFVSGHGDGAILIWDLETRKSMEVSIVYPEFYVCSVVFSSDGKLVASGTHHDTIWVWDTETLKAIGGPYEGHAPVLSLAFSPDSKRIVSGHDWGPIRVWDVETGNSVLGPLGDDKIWRVLSVSFSSDGDVISSQFIGHTREILSVKFSSDGKCVFSASADKTIRVWSLDTQWRRTTMWGLVDYGTAGRESGRRWAESSLKASFHQLWPNNAIGPCKPHSIAIPFARLGCRMPRNALPSPSPTPRSSDVTKHLMDFFGFIFSSAVSQDDHVPKNEEGGPNPSDPFQSM</sequence>
<organism evidence="1 2">
    <name type="scientific">Acaulospora colombiana</name>
    <dbReference type="NCBI Taxonomy" id="27376"/>
    <lineage>
        <taxon>Eukaryota</taxon>
        <taxon>Fungi</taxon>
        <taxon>Fungi incertae sedis</taxon>
        <taxon>Mucoromycota</taxon>
        <taxon>Glomeromycotina</taxon>
        <taxon>Glomeromycetes</taxon>
        <taxon>Diversisporales</taxon>
        <taxon>Acaulosporaceae</taxon>
        <taxon>Acaulospora</taxon>
    </lineage>
</organism>
<proteinExistence type="predicted"/>
<feature type="non-terminal residue" evidence="1">
    <location>
        <position position="416"/>
    </location>
</feature>
<reference evidence="1" key="1">
    <citation type="submission" date="2021-06" db="EMBL/GenBank/DDBJ databases">
        <authorList>
            <person name="Kallberg Y."/>
            <person name="Tangrot J."/>
            <person name="Rosling A."/>
        </authorList>
    </citation>
    <scope>NUCLEOTIDE SEQUENCE</scope>
    <source>
        <strain evidence="1">CL356</strain>
    </source>
</reference>
<name>A0ACA9P629_9GLOM</name>
<protein>
    <submittedName>
        <fullName evidence="1">5454_t:CDS:1</fullName>
    </submittedName>
</protein>
<dbReference type="EMBL" id="CAJVPT010030339">
    <property type="protein sequence ID" value="CAG8694065.1"/>
    <property type="molecule type" value="Genomic_DNA"/>
</dbReference>
<dbReference type="Proteomes" id="UP000789525">
    <property type="component" value="Unassembled WGS sequence"/>
</dbReference>
<keyword evidence="2" id="KW-1185">Reference proteome</keyword>
<accession>A0ACA9P629</accession>